<evidence type="ECO:0000256" key="1">
    <source>
        <dbReference type="ARBA" id="ARBA00022737"/>
    </source>
</evidence>
<dbReference type="STRING" id="27334.A0A0A2JLE6"/>
<organism evidence="5 6">
    <name type="scientific">Penicillium expansum</name>
    <name type="common">Blue mold rot fungus</name>
    <dbReference type="NCBI Taxonomy" id="27334"/>
    <lineage>
        <taxon>Eukaryota</taxon>
        <taxon>Fungi</taxon>
        <taxon>Dikarya</taxon>
        <taxon>Ascomycota</taxon>
        <taxon>Pezizomycotina</taxon>
        <taxon>Eurotiomycetes</taxon>
        <taxon>Eurotiomycetidae</taxon>
        <taxon>Eurotiales</taxon>
        <taxon>Aspergillaceae</taxon>
        <taxon>Penicillium</taxon>
    </lineage>
</organism>
<dbReference type="VEuPathDB" id="FungiDB:PEXP_073010"/>
<dbReference type="InterPro" id="IPR056884">
    <property type="entry name" value="NPHP3-like_N"/>
</dbReference>
<dbReference type="PANTHER" id="PTHR10039:SF16">
    <property type="entry name" value="GPI INOSITOL-DEACYLASE"/>
    <property type="match status" value="1"/>
</dbReference>
<dbReference type="Gene3D" id="1.25.40.20">
    <property type="entry name" value="Ankyrin repeat-containing domain"/>
    <property type="match status" value="1"/>
</dbReference>
<dbReference type="SMART" id="SM00248">
    <property type="entry name" value="ANK"/>
    <property type="match status" value="5"/>
</dbReference>
<dbReference type="Pfam" id="PF12796">
    <property type="entry name" value="Ank_2"/>
    <property type="match status" value="3"/>
</dbReference>
<dbReference type="AlphaFoldDB" id="A0A0A2JLE6"/>
<comment type="caution">
    <text evidence="5">The sequence shown here is derived from an EMBL/GenBank/DDBJ whole genome shotgun (WGS) entry which is preliminary data.</text>
</comment>
<feature type="domain" description="Nephrocystin 3-like N-terminal" evidence="4">
    <location>
        <begin position="206"/>
        <end position="358"/>
    </location>
</feature>
<dbReference type="InterPro" id="IPR002110">
    <property type="entry name" value="Ankyrin_rpt"/>
</dbReference>
<evidence type="ECO:0000313" key="5">
    <source>
        <dbReference type="EMBL" id="KGO55493.1"/>
    </source>
</evidence>
<dbReference type="Pfam" id="PF22939">
    <property type="entry name" value="WHD_GPIID"/>
    <property type="match status" value="1"/>
</dbReference>
<dbReference type="InterPro" id="IPR027417">
    <property type="entry name" value="P-loop_NTPase"/>
</dbReference>
<dbReference type="GeneID" id="27677675"/>
<dbReference type="PROSITE" id="PS50088">
    <property type="entry name" value="ANK_REPEAT"/>
    <property type="match status" value="2"/>
</dbReference>
<feature type="repeat" description="ANK" evidence="2">
    <location>
        <begin position="1005"/>
        <end position="1037"/>
    </location>
</feature>
<sequence length="1094" mass="122593">MSFGWSAGDLVSAIQLLGKVAASLKEIDGSREHYQQDSAYLLSLANSLQYLKDHDSALPSASQGLDTLKSSIEHFGNRLNARFGDSLGKNKKHKRRFFERLRSAPRSVQYGLFVSDEVDELRRRVDIPLKNLIIGIGIDNNNLINQSNQNGLQTRLLVNDLAVSVSTLSVNASESYQQKMPTMTNWLKPLLLEDIHSRLLAELVHGSCKWLFDRDEFIGWKSAGMIHDRYPMLWVMGKAGAGKTHLAARAIEELKSVRPLAYFYCDAKDESRRSVLGILSNWNWQLLQQDPSLLDDVILIKKKRELASQAVLEDILVTIVQKVSDAVLVIDGFDECEAQEQVKLYSVLARLSKNARILVFRRNVFNLPSRLLVPAQCVISYEISEGDNIADINQYIKERVTHLEIDADDIREDIKAALRSGAKGMFLWVALMVEELRKPLFSDSDYLKTLRYLPEDLNLLYIRILRGLPSRPQESRISKGLLQLITCAQRPLSLHEISAAMMASLAGDKLEPSITSEEGLRTIISHYCGPLVMIHKGLQSCPTATLVHSSLKEFLLESQAEDIPVPLRIDAEHSHMALAQICLTYLSYDNIEVAPFVPLDERIADSYGSISLDNRMTRSRSGMRANMDGRFAAFIRRYSLLEYSSLHWCFHLKRSLRTSETYEILLRLCQSKNKTIRWLQVAHYLWRRHSLSKVNSGVGILESLESLEEIAAVKETLLAGETGFSSWLRCFHRYDQNKLNSNLTKRHKFFFNEFTNDFLPEIHVAALFDFPEWVEEYLLDGVDVDQKSHMKQTPLILASAGDSFNSMRILLRHGADINATDFFDKTALDWIAQVEDWSTLYRVPYTAGQILLNAGARISRDSSSNILARVCCNSSTKDPFLIPFVSSLLANGADAVIENYYRELPAIHWAAISGNAALVKLLLEHGSRPDLIPWGSRGKETPLLHICSMPYVVLEVVEVLLGAGASVSARRSDGRSALHLASNHPLQLAYMLLRAGADVNARSMDGCTPLNDADIAENVEVVELLLKHKVMLDAENNDSLTPLALANTNRGFGAAQMLQAAYDQTGAPEFVNTTDSSAWMVISLCGASLLALCN</sequence>
<dbReference type="InterPro" id="IPR054471">
    <property type="entry name" value="GPIID_WHD"/>
</dbReference>
<proteinExistence type="predicted"/>
<accession>A0A0A2JLE6</accession>
<dbReference type="EMBL" id="JQFZ01000191">
    <property type="protein sequence ID" value="KGO55493.1"/>
    <property type="molecule type" value="Genomic_DNA"/>
</dbReference>
<dbReference type="Pfam" id="PF24883">
    <property type="entry name" value="NPHP3_N"/>
    <property type="match status" value="1"/>
</dbReference>
<protein>
    <submittedName>
        <fullName evidence="5">Uncharacterized protein</fullName>
    </submittedName>
</protein>
<feature type="domain" description="GPI inositol-deacylase winged helix" evidence="3">
    <location>
        <begin position="476"/>
        <end position="559"/>
    </location>
</feature>
<dbReference type="PROSITE" id="PS50297">
    <property type="entry name" value="ANK_REP_REGION"/>
    <property type="match status" value="1"/>
</dbReference>
<dbReference type="Gene3D" id="3.40.50.300">
    <property type="entry name" value="P-loop containing nucleotide triphosphate hydrolases"/>
    <property type="match status" value="1"/>
</dbReference>
<name>A0A0A2JLE6_PENEN</name>
<feature type="repeat" description="ANK" evidence="2">
    <location>
        <begin position="790"/>
        <end position="822"/>
    </location>
</feature>
<dbReference type="HOGENOM" id="CLU_003438_0_0_1"/>
<dbReference type="SUPFAM" id="SSF48403">
    <property type="entry name" value="Ankyrin repeat"/>
    <property type="match status" value="1"/>
</dbReference>
<gene>
    <name evidence="5" type="ORF">PEX2_049810</name>
</gene>
<evidence type="ECO:0000313" key="6">
    <source>
        <dbReference type="Proteomes" id="UP000030143"/>
    </source>
</evidence>
<reference evidence="5 6" key="1">
    <citation type="journal article" date="2015" name="Mol. Plant Microbe Interact.">
        <title>Genome, transcriptome, and functional analyses of Penicillium expansum provide new insights into secondary metabolism and pathogenicity.</title>
        <authorList>
            <person name="Ballester A.R."/>
            <person name="Marcet-Houben M."/>
            <person name="Levin E."/>
            <person name="Sela N."/>
            <person name="Selma-Lazaro C."/>
            <person name="Carmona L."/>
            <person name="Wisniewski M."/>
            <person name="Droby S."/>
            <person name="Gonzalez-Candelas L."/>
            <person name="Gabaldon T."/>
        </authorList>
    </citation>
    <scope>NUCLEOTIDE SEQUENCE [LARGE SCALE GENOMIC DNA]</scope>
    <source>
        <strain evidence="5 6">MD-8</strain>
    </source>
</reference>
<evidence type="ECO:0000259" key="3">
    <source>
        <dbReference type="Pfam" id="PF22939"/>
    </source>
</evidence>
<dbReference type="InterPro" id="IPR036770">
    <property type="entry name" value="Ankyrin_rpt-contain_sf"/>
</dbReference>
<keyword evidence="6" id="KW-1185">Reference proteome</keyword>
<evidence type="ECO:0000256" key="2">
    <source>
        <dbReference type="PROSITE-ProRule" id="PRU00023"/>
    </source>
</evidence>
<dbReference type="RefSeq" id="XP_016597586.1">
    <property type="nucleotide sequence ID" value="XM_016742256.1"/>
</dbReference>
<dbReference type="Proteomes" id="UP000030143">
    <property type="component" value="Unassembled WGS sequence"/>
</dbReference>
<dbReference type="PANTHER" id="PTHR10039">
    <property type="entry name" value="AMELOGENIN"/>
    <property type="match status" value="1"/>
</dbReference>
<dbReference type="SUPFAM" id="SSF52540">
    <property type="entry name" value="P-loop containing nucleoside triphosphate hydrolases"/>
    <property type="match status" value="1"/>
</dbReference>
<evidence type="ECO:0000259" key="4">
    <source>
        <dbReference type="Pfam" id="PF24883"/>
    </source>
</evidence>
<keyword evidence="2" id="KW-0040">ANK repeat</keyword>
<keyword evidence="1" id="KW-0677">Repeat</keyword>